<evidence type="ECO:0000313" key="2">
    <source>
        <dbReference type="Proteomes" id="UP000708208"/>
    </source>
</evidence>
<protein>
    <submittedName>
        <fullName evidence="1">Uncharacterized protein</fullName>
    </submittedName>
</protein>
<feature type="non-terminal residue" evidence="1">
    <location>
        <position position="1"/>
    </location>
</feature>
<name>A0A8J2M0W9_9HEXA</name>
<dbReference type="EMBL" id="CAJVCH010561538">
    <property type="protein sequence ID" value="CAG7831681.1"/>
    <property type="molecule type" value="Genomic_DNA"/>
</dbReference>
<dbReference type="Proteomes" id="UP000708208">
    <property type="component" value="Unassembled WGS sequence"/>
</dbReference>
<gene>
    <name evidence="1" type="ORF">AFUS01_LOCUS41410</name>
</gene>
<reference evidence="1" key="1">
    <citation type="submission" date="2021-06" db="EMBL/GenBank/DDBJ databases">
        <authorList>
            <person name="Hodson N. C."/>
            <person name="Mongue J. A."/>
            <person name="Jaron S. K."/>
        </authorList>
    </citation>
    <scope>NUCLEOTIDE SEQUENCE</scope>
</reference>
<comment type="caution">
    <text evidence="1">The sequence shown here is derived from an EMBL/GenBank/DDBJ whole genome shotgun (WGS) entry which is preliminary data.</text>
</comment>
<accession>A0A8J2M0W9</accession>
<organism evidence="1 2">
    <name type="scientific">Allacma fusca</name>
    <dbReference type="NCBI Taxonomy" id="39272"/>
    <lineage>
        <taxon>Eukaryota</taxon>
        <taxon>Metazoa</taxon>
        <taxon>Ecdysozoa</taxon>
        <taxon>Arthropoda</taxon>
        <taxon>Hexapoda</taxon>
        <taxon>Collembola</taxon>
        <taxon>Symphypleona</taxon>
        <taxon>Sminthuridae</taxon>
        <taxon>Allacma</taxon>
    </lineage>
</organism>
<dbReference type="AlphaFoldDB" id="A0A8J2M0W9"/>
<sequence length="79" mass="8489">PVSSRTLGSTPVCTKGLKRPKQSIEDRWGAVIDKITDAASQSQVSVVAEVSAASLFGRFLAKETVFNALQTVKKARLNK</sequence>
<evidence type="ECO:0000313" key="1">
    <source>
        <dbReference type="EMBL" id="CAG7831681.1"/>
    </source>
</evidence>
<proteinExistence type="predicted"/>
<keyword evidence="2" id="KW-1185">Reference proteome</keyword>